<feature type="transmembrane region" description="Helical" evidence="2">
    <location>
        <begin position="418"/>
        <end position="443"/>
    </location>
</feature>
<dbReference type="RefSeq" id="WP_188523207.1">
    <property type="nucleotide sequence ID" value="NZ_BMDG01000005.1"/>
</dbReference>
<name>A0ABQ2B6Z0_9MICO</name>
<evidence type="ECO:0000256" key="2">
    <source>
        <dbReference type="SAM" id="Phobius"/>
    </source>
</evidence>
<dbReference type="PANTHER" id="PTHR42698">
    <property type="entry name" value="GTPASE ERA"/>
    <property type="match status" value="1"/>
</dbReference>
<dbReference type="InterPro" id="IPR005662">
    <property type="entry name" value="GTPase_Era-like"/>
</dbReference>
<proteinExistence type="predicted"/>
<keyword evidence="2" id="KW-0472">Membrane</keyword>
<comment type="caution">
    <text evidence="4">The sequence shown here is derived from an EMBL/GenBank/DDBJ whole genome shotgun (WGS) entry which is preliminary data.</text>
</comment>
<dbReference type="PANTHER" id="PTHR42698:SF1">
    <property type="entry name" value="GTPASE ERA, MITOCHONDRIAL"/>
    <property type="match status" value="1"/>
</dbReference>
<gene>
    <name evidence="4" type="ORF">GCM10007368_16340</name>
</gene>
<keyword evidence="2" id="KW-0812">Transmembrane</keyword>
<evidence type="ECO:0000256" key="1">
    <source>
        <dbReference type="SAM" id="MobiDB-lite"/>
    </source>
</evidence>
<evidence type="ECO:0000313" key="4">
    <source>
        <dbReference type="EMBL" id="GGI07475.1"/>
    </source>
</evidence>
<dbReference type="InterPro" id="IPR027417">
    <property type="entry name" value="P-loop_NTPase"/>
</dbReference>
<protein>
    <recommendedName>
        <fullName evidence="3">G domain-containing protein</fullName>
    </recommendedName>
</protein>
<dbReference type="Proteomes" id="UP000632535">
    <property type="component" value="Unassembled WGS sequence"/>
</dbReference>
<dbReference type="EMBL" id="BMDG01000005">
    <property type="protein sequence ID" value="GGI07475.1"/>
    <property type="molecule type" value="Genomic_DNA"/>
</dbReference>
<dbReference type="SUPFAM" id="SSF52540">
    <property type="entry name" value="P-loop containing nucleoside triphosphate hydrolases"/>
    <property type="match status" value="1"/>
</dbReference>
<feature type="domain" description="G" evidence="3">
    <location>
        <begin position="59"/>
        <end position="198"/>
    </location>
</feature>
<dbReference type="InterPro" id="IPR006073">
    <property type="entry name" value="GTP-bd"/>
</dbReference>
<evidence type="ECO:0000259" key="3">
    <source>
        <dbReference type="Pfam" id="PF01926"/>
    </source>
</evidence>
<dbReference type="Pfam" id="PF01926">
    <property type="entry name" value="MMR_HSR1"/>
    <property type="match status" value="1"/>
</dbReference>
<feature type="region of interest" description="Disordered" evidence="1">
    <location>
        <begin position="509"/>
        <end position="531"/>
    </location>
</feature>
<accession>A0ABQ2B6Z0</accession>
<sequence length="531" mass="55896">MTADRHTSHDATLRARTEDVAEALAIAGSRLDDATSERVTTAVEGVRARLSLGVDHTIVAFAGGTGSGKSSLFNKVSRLSFADVGVKRPTTARVTACAWSQDAEALLDWVGVDRERRITQSGELDGVDERHLDGLVLLDLPDHDSVEPAHREVVDRVLPMVDLLVWVVDPQKYADDALHSGYLRDSVGSEASMVVLLNQVDTVPDAQRENLLGDLRRLLADDGLTGVYVQAVSARSGEGVDEVRTLLEEACARRSVAAGRAAAELDAAARLLLAQTPAEVPWQMGPAVERELDALVVATGLDSVASQVGNTVRNGYGHPEVPPPDRDAVALSRARWLTRAGASLRPGWQRSLAESVSGADQLRTAVAGALRGIPLDARGPSAARTMRRVAWGLAGLAVVAAVLGLLAVTGVLDLPDPWGTVVLVVAGLLAVAAGATALAGVAARRRLAARREHAVATAGRAALERVLTESLGEPTRKLLVEHRRVRELAQAATELPAARPLTGTLRLPTEHELASSSTNTGSGAREAGARG</sequence>
<organism evidence="4 5">
    <name type="scientific">Isoptericola cucumis</name>
    <dbReference type="NCBI Taxonomy" id="1776856"/>
    <lineage>
        <taxon>Bacteria</taxon>
        <taxon>Bacillati</taxon>
        <taxon>Actinomycetota</taxon>
        <taxon>Actinomycetes</taxon>
        <taxon>Micrococcales</taxon>
        <taxon>Promicromonosporaceae</taxon>
        <taxon>Isoptericola</taxon>
    </lineage>
</organism>
<keyword evidence="5" id="KW-1185">Reference proteome</keyword>
<keyword evidence="2" id="KW-1133">Transmembrane helix</keyword>
<feature type="transmembrane region" description="Helical" evidence="2">
    <location>
        <begin position="389"/>
        <end position="412"/>
    </location>
</feature>
<reference evidence="5" key="1">
    <citation type="journal article" date="2019" name="Int. J. Syst. Evol. Microbiol.">
        <title>The Global Catalogue of Microorganisms (GCM) 10K type strain sequencing project: providing services to taxonomists for standard genome sequencing and annotation.</title>
        <authorList>
            <consortium name="The Broad Institute Genomics Platform"/>
            <consortium name="The Broad Institute Genome Sequencing Center for Infectious Disease"/>
            <person name="Wu L."/>
            <person name="Ma J."/>
        </authorList>
    </citation>
    <scope>NUCLEOTIDE SEQUENCE [LARGE SCALE GENOMIC DNA]</scope>
    <source>
        <strain evidence="5">CCM 8653</strain>
    </source>
</reference>
<evidence type="ECO:0000313" key="5">
    <source>
        <dbReference type="Proteomes" id="UP000632535"/>
    </source>
</evidence>
<dbReference type="Gene3D" id="3.40.50.300">
    <property type="entry name" value="P-loop containing nucleotide triphosphate hydrolases"/>
    <property type="match status" value="1"/>
</dbReference>